<reference evidence="2" key="1">
    <citation type="submission" date="2019-07" db="EMBL/GenBank/DDBJ databases">
        <authorList>
            <person name="Dittberner H."/>
        </authorList>
    </citation>
    <scope>NUCLEOTIDE SEQUENCE [LARGE SCALE GENOMIC DNA]</scope>
</reference>
<feature type="region of interest" description="Disordered" evidence="1">
    <location>
        <begin position="1"/>
        <end position="61"/>
    </location>
</feature>
<organism evidence="2 3">
    <name type="scientific">Arabis nemorensis</name>
    <dbReference type="NCBI Taxonomy" id="586526"/>
    <lineage>
        <taxon>Eukaryota</taxon>
        <taxon>Viridiplantae</taxon>
        <taxon>Streptophyta</taxon>
        <taxon>Embryophyta</taxon>
        <taxon>Tracheophyta</taxon>
        <taxon>Spermatophyta</taxon>
        <taxon>Magnoliopsida</taxon>
        <taxon>eudicotyledons</taxon>
        <taxon>Gunneridae</taxon>
        <taxon>Pentapetalae</taxon>
        <taxon>rosids</taxon>
        <taxon>malvids</taxon>
        <taxon>Brassicales</taxon>
        <taxon>Brassicaceae</taxon>
        <taxon>Arabideae</taxon>
        <taxon>Arabis</taxon>
    </lineage>
</organism>
<protein>
    <submittedName>
        <fullName evidence="2">Uncharacterized protein</fullName>
    </submittedName>
</protein>
<sequence>MIEPEKGGSNILSEENKENQSMAFQSGNGKRILGKSGGNIGGDTMQGKKGAKWNQEGIGPD</sequence>
<keyword evidence="3" id="KW-1185">Reference proteome</keyword>
<proteinExistence type="predicted"/>
<feature type="compositionally biased region" description="Polar residues" evidence="1">
    <location>
        <begin position="19"/>
        <end position="28"/>
    </location>
</feature>
<dbReference type="EMBL" id="CABITT030000003">
    <property type="protein sequence ID" value="VVA97546.1"/>
    <property type="molecule type" value="Genomic_DNA"/>
</dbReference>
<evidence type="ECO:0000313" key="2">
    <source>
        <dbReference type="EMBL" id="VVA97546.1"/>
    </source>
</evidence>
<comment type="caution">
    <text evidence="2">The sequence shown here is derived from an EMBL/GenBank/DDBJ whole genome shotgun (WGS) entry which is preliminary data.</text>
</comment>
<gene>
    <name evidence="2" type="ORF">ANE_LOCUS7991</name>
</gene>
<dbReference type="AlphaFoldDB" id="A0A565B787"/>
<accession>A0A565B787</accession>
<name>A0A565B787_9BRAS</name>
<evidence type="ECO:0000313" key="3">
    <source>
        <dbReference type="Proteomes" id="UP000489600"/>
    </source>
</evidence>
<evidence type="ECO:0000256" key="1">
    <source>
        <dbReference type="SAM" id="MobiDB-lite"/>
    </source>
</evidence>
<dbReference type="Proteomes" id="UP000489600">
    <property type="component" value="Unassembled WGS sequence"/>
</dbReference>